<dbReference type="EMBL" id="CP063657">
    <property type="protein sequence ID" value="QOW21299.1"/>
    <property type="molecule type" value="Genomic_DNA"/>
</dbReference>
<evidence type="ECO:0000313" key="2">
    <source>
        <dbReference type="EMBL" id="QOW21299.1"/>
    </source>
</evidence>
<dbReference type="SUPFAM" id="SSF47336">
    <property type="entry name" value="ACP-like"/>
    <property type="match status" value="1"/>
</dbReference>
<sequence length="87" mass="9610">METESRVEQFVYLSFPPAVPGEEYSSTQSLIETGVMDSMGVLVMVTWLEEEFGIIVDDEDVIPENMDSIANLAGYVDRKLAEMSVAG</sequence>
<evidence type="ECO:0000259" key="1">
    <source>
        <dbReference type="PROSITE" id="PS50075"/>
    </source>
</evidence>
<dbReference type="RefSeq" id="WP_194033882.1">
    <property type="nucleotide sequence ID" value="NZ_CP063657.1"/>
</dbReference>
<evidence type="ECO:0000313" key="3">
    <source>
        <dbReference type="Proteomes" id="UP000593932"/>
    </source>
</evidence>
<keyword evidence="3" id="KW-1185">Reference proteome</keyword>
<name>A0A7S6ZUI1_9GAMM</name>
<dbReference type="InterPro" id="IPR036736">
    <property type="entry name" value="ACP-like_sf"/>
</dbReference>
<dbReference type="PROSITE" id="PS50075">
    <property type="entry name" value="CARRIER"/>
    <property type="match status" value="1"/>
</dbReference>
<proteinExistence type="predicted"/>
<organism evidence="2 3">
    <name type="scientific">Novilysobacter avium</name>
    <dbReference type="NCBI Taxonomy" id="2781023"/>
    <lineage>
        <taxon>Bacteria</taxon>
        <taxon>Pseudomonadati</taxon>
        <taxon>Pseudomonadota</taxon>
        <taxon>Gammaproteobacteria</taxon>
        <taxon>Lysobacterales</taxon>
        <taxon>Lysobacteraceae</taxon>
        <taxon>Novilysobacter</taxon>
    </lineage>
</organism>
<accession>A0A7S6ZUI1</accession>
<reference evidence="2 3" key="1">
    <citation type="submission" date="2020-10" db="EMBL/GenBank/DDBJ databases">
        <title>complete genome sequencing of Lysobacter sp. H23M41.</title>
        <authorList>
            <person name="Bae J.-W."/>
            <person name="Lee S.-Y."/>
        </authorList>
    </citation>
    <scope>NUCLEOTIDE SEQUENCE [LARGE SCALE GENOMIC DNA]</scope>
    <source>
        <strain evidence="2 3">H23M41</strain>
    </source>
</reference>
<dbReference type="Pfam" id="PF00550">
    <property type="entry name" value="PP-binding"/>
    <property type="match status" value="1"/>
</dbReference>
<protein>
    <submittedName>
        <fullName evidence="2">Acyl carrier protein</fullName>
    </submittedName>
</protein>
<dbReference type="Proteomes" id="UP000593932">
    <property type="component" value="Chromosome"/>
</dbReference>
<dbReference type="InterPro" id="IPR009081">
    <property type="entry name" value="PP-bd_ACP"/>
</dbReference>
<dbReference type="Gene3D" id="1.10.1200.10">
    <property type="entry name" value="ACP-like"/>
    <property type="match status" value="1"/>
</dbReference>
<feature type="domain" description="Carrier" evidence="1">
    <location>
        <begin position="1"/>
        <end position="80"/>
    </location>
</feature>
<gene>
    <name evidence="2" type="ORF">INQ42_08405</name>
</gene>